<dbReference type="Proteomes" id="UP000004956">
    <property type="component" value="Unassembled WGS sequence"/>
</dbReference>
<evidence type="ECO:0000313" key="3">
    <source>
        <dbReference type="Proteomes" id="UP000004956"/>
    </source>
</evidence>
<evidence type="ECO:0000313" key="2">
    <source>
        <dbReference type="EMBL" id="EHY31207.1"/>
    </source>
</evidence>
<comment type="caution">
    <text evidence="2">The sequence shown here is derived from an EMBL/GenBank/DDBJ whole genome shotgun (WGS) entry which is preliminary data.</text>
</comment>
<dbReference type="EMBL" id="AFBQ01000203">
    <property type="protein sequence ID" value="EHY31207.1"/>
    <property type="molecule type" value="Genomic_DNA"/>
</dbReference>
<accession>H3KFA8</accession>
<sequence length="61" mass="6892">MRSRHPCRKDETLLRPDPTPQYQSCFSSRFKPAIAAMSASVRAKPKRSKFSRTCSGFADLS</sequence>
<reference evidence="2 3" key="1">
    <citation type="submission" date="2011-11" db="EMBL/GenBank/DDBJ databases">
        <authorList>
            <person name="Weinstock G."/>
            <person name="Sodergren E."/>
            <person name="Clifton S."/>
            <person name="Fulton L."/>
            <person name="Fulton B."/>
            <person name="Courtney L."/>
            <person name="Fronick C."/>
            <person name="Harrison M."/>
            <person name="Strong C."/>
            <person name="Farmer C."/>
            <person name="Delahaunty K."/>
            <person name="Markovic C."/>
            <person name="Hall O."/>
            <person name="Minx P."/>
            <person name="Tomlinson C."/>
            <person name="Mitreva M."/>
            <person name="Hou S."/>
            <person name="Chen J."/>
            <person name="Wollam A."/>
            <person name="Pepin K.H."/>
            <person name="Johnson M."/>
            <person name="Bhonagiri V."/>
            <person name="Zhang X."/>
            <person name="Suruliraj S."/>
            <person name="Warren W."/>
            <person name="Chinwalla A."/>
            <person name="Mardis E.R."/>
            <person name="Wilson R.K."/>
        </authorList>
    </citation>
    <scope>NUCLEOTIDE SEQUENCE [LARGE SCALE GENOMIC DNA]</scope>
    <source>
        <strain evidence="2 3">YIT 11816</strain>
    </source>
</reference>
<proteinExistence type="predicted"/>
<protein>
    <submittedName>
        <fullName evidence="2">Uncharacterized protein</fullName>
    </submittedName>
</protein>
<feature type="region of interest" description="Disordered" evidence="1">
    <location>
        <begin position="1"/>
        <end position="20"/>
    </location>
</feature>
<organism evidence="2 3">
    <name type="scientific">Sutterella parvirubra YIT 11816</name>
    <dbReference type="NCBI Taxonomy" id="762967"/>
    <lineage>
        <taxon>Bacteria</taxon>
        <taxon>Pseudomonadati</taxon>
        <taxon>Pseudomonadota</taxon>
        <taxon>Betaproteobacteria</taxon>
        <taxon>Burkholderiales</taxon>
        <taxon>Sutterellaceae</taxon>
        <taxon>Sutterella</taxon>
    </lineage>
</organism>
<dbReference type="HOGENOM" id="CLU_2921088_0_0_4"/>
<dbReference type="AlphaFoldDB" id="H3KFA8"/>
<gene>
    <name evidence="2" type="ORF">HMPREF9440_01425</name>
</gene>
<keyword evidence="3" id="KW-1185">Reference proteome</keyword>
<evidence type="ECO:0000256" key="1">
    <source>
        <dbReference type="SAM" id="MobiDB-lite"/>
    </source>
</evidence>
<name>H3KFA8_9BURK</name>